<reference evidence="2 3" key="1">
    <citation type="journal article" date="2020" name="Nat. Food">
        <title>A phased Vanilla planifolia genome enables genetic improvement of flavour and production.</title>
        <authorList>
            <person name="Hasing T."/>
            <person name="Tang H."/>
            <person name="Brym M."/>
            <person name="Khazi F."/>
            <person name="Huang T."/>
            <person name="Chambers A.H."/>
        </authorList>
    </citation>
    <scope>NUCLEOTIDE SEQUENCE [LARGE SCALE GENOMIC DNA]</scope>
    <source>
        <tissue evidence="2">Leaf</tissue>
    </source>
</reference>
<proteinExistence type="predicted"/>
<comment type="caution">
    <text evidence="2">The sequence shown here is derived from an EMBL/GenBank/DDBJ whole genome shotgun (WGS) entry which is preliminary data.</text>
</comment>
<protein>
    <recommendedName>
        <fullName evidence="1">N-acetyltransferase domain-containing protein</fullName>
    </recommendedName>
</protein>
<dbReference type="GO" id="GO:0007064">
    <property type="term" value="P:mitotic sister chromatid cohesion"/>
    <property type="evidence" value="ECO:0007669"/>
    <property type="project" value="TreeGrafter"/>
</dbReference>
<dbReference type="InterPro" id="IPR051556">
    <property type="entry name" value="N-term/lysine_N-AcTrnsfr"/>
</dbReference>
<feature type="domain" description="N-acetyltransferase" evidence="1">
    <location>
        <begin position="93"/>
        <end position="260"/>
    </location>
</feature>
<dbReference type="AlphaFoldDB" id="A0A835VMC6"/>
<dbReference type="Pfam" id="PF00583">
    <property type="entry name" value="Acetyltransf_1"/>
    <property type="match status" value="1"/>
</dbReference>
<dbReference type="EMBL" id="JADCNM010000001">
    <property type="protein sequence ID" value="KAG0502345.1"/>
    <property type="molecule type" value="Genomic_DNA"/>
</dbReference>
<dbReference type="PROSITE" id="PS51186">
    <property type="entry name" value="GNAT"/>
    <property type="match status" value="1"/>
</dbReference>
<evidence type="ECO:0000259" key="1">
    <source>
        <dbReference type="PROSITE" id="PS51186"/>
    </source>
</evidence>
<dbReference type="SUPFAM" id="SSF55729">
    <property type="entry name" value="Acyl-CoA N-acyltransferases (Nat)"/>
    <property type="match status" value="1"/>
</dbReference>
<dbReference type="InterPro" id="IPR016181">
    <property type="entry name" value="Acyl_CoA_acyltransferase"/>
</dbReference>
<dbReference type="PANTHER" id="PTHR42919">
    <property type="entry name" value="N-ALPHA-ACETYLTRANSFERASE"/>
    <property type="match status" value="1"/>
</dbReference>
<dbReference type="Gene3D" id="3.40.630.30">
    <property type="match status" value="1"/>
</dbReference>
<sequence length="262" mass="30179">MAAAVSLKASQYVPFHLRFSLLCQNSKEPSQWTGPAISRSWNRLLLKKRARMGIVKERRRARVSDGNSVVTEYLVQGFGWGVRRMLEDVDEMRKVADVQAEAFHSPVAIFNDFFLEIFRADVFSAALYRIRNSLPDRYACLVAESIEDVAVELAGVVDCTVQRDEDVLRHLQGAEEYLYVSGIAVRTRFRRRKVATVLLRACDALSRLWGHRHVVLRAYEDDFAARGLYSQEGYVVVSRDPFWVSWLGRKRRLLMIKLTHLL</sequence>
<evidence type="ECO:0000313" key="3">
    <source>
        <dbReference type="Proteomes" id="UP000639772"/>
    </source>
</evidence>
<dbReference type="GO" id="GO:0031415">
    <property type="term" value="C:NatA complex"/>
    <property type="evidence" value="ECO:0007669"/>
    <property type="project" value="TreeGrafter"/>
</dbReference>
<dbReference type="OrthoDB" id="1912023at2759"/>
<dbReference type="InterPro" id="IPR000182">
    <property type="entry name" value="GNAT_dom"/>
</dbReference>
<dbReference type="Proteomes" id="UP000639772">
    <property type="component" value="Chromosome 1"/>
</dbReference>
<accession>A0A835VMC6</accession>
<name>A0A835VMC6_VANPL</name>
<dbReference type="PANTHER" id="PTHR42919:SF20">
    <property type="entry name" value="GCN5-RELATED N-ACETYLTRANSFERASE 10, CHLOROPLASTIC"/>
    <property type="match status" value="1"/>
</dbReference>
<organism evidence="2 3">
    <name type="scientific">Vanilla planifolia</name>
    <name type="common">Vanilla</name>
    <dbReference type="NCBI Taxonomy" id="51239"/>
    <lineage>
        <taxon>Eukaryota</taxon>
        <taxon>Viridiplantae</taxon>
        <taxon>Streptophyta</taxon>
        <taxon>Embryophyta</taxon>
        <taxon>Tracheophyta</taxon>
        <taxon>Spermatophyta</taxon>
        <taxon>Magnoliopsida</taxon>
        <taxon>Liliopsida</taxon>
        <taxon>Asparagales</taxon>
        <taxon>Orchidaceae</taxon>
        <taxon>Vanilloideae</taxon>
        <taxon>Vanilleae</taxon>
        <taxon>Vanilla</taxon>
    </lineage>
</organism>
<dbReference type="GO" id="GO:0008080">
    <property type="term" value="F:N-acetyltransferase activity"/>
    <property type="evidence" value="ECO:0007669"/>
    <property type="project" value="TreeGrafter"/>
</dbReference>
<evidence type="ECO:0000313" key="2">
    <source>
        <dbReference type="EMBL" id="KAG0502345.1"/>
    </source>
</evidence>
<dbReference type="CDD" id="cd04301">
    <property type="entry name" value="NAT_SF"/>
    <property type="match status" value="1"/>
</dbReference>
<gene>
    <name evidence="2" type="ORF">HPP92_002417</name>
</gene>